<name>A0AA39RUW7_ACESA</name>
<organism evidence="1 2">
    <name type="scientific">Acer saccharum</name>
    <name type="common">Sugar maple</name>
    <dbReference type="NCBI Taxonomy" id="4024"/>
    <lineage>
        <taxon>Eukaryota</taxon>
        <taxon>Viridiplantae</taxon>
        <taxon>Streptophyta</taxon>
        <taxon>Embryophyta</taxon>
        <taxon>Tracheophyta</taxon>
        <taxon>Spermatophyta</taxon>
        <taxon>Magnoliopsida</taxon>
        <taxon>eudicotyledons</taxon>
        <taxon>Gunneridae</taxon>
        <taxon>Pentapetalae</taxon>
        <taxon>rosids</taxon>
        <taxon>malvids</taxon>
        <taxon>Sapindales</taxon>
        <taxon>Sapindaceae</taxon>
        <taxon>Hippocastanoideae</taxon>
        <taxon>Acereae</taxon>
        <taxon>Acer</taxon>
    </lineage>
</organism>
<proteinExistence type="predicted"/>
<dbReference type="EMBL" id="JAUESC010000385">
    <property type="protein sequence ID" value="KAK0578490.1"/>
    <property type="molecule type" value="Genomic_DNA"/>
</dbReference>
<protein>
    <submittedName>
        <fullName evidence="1">Uncharacterized protein</fullName>
    </submittedName>
</protein>
<dbReference type="AlphaFoldDB" id="A0AA39RUW7"/>
<gene>
    <name evidence="1" type="ORF">LWI29_011284</name>
</gene>
<evidence type="ECO:0000313" key="1">
    <source>
        <dbReference type="EMBL" id="KAK0578490.1"/>
    </source>
</evidence>
<reference evidence="1" key="1">
    <citation type="journal article" date="2022" name="Plant J.">
        <title>Strategies of tolerance reflected in two North American maple genomes.</title>
        <authorList>
            <person name="McEvoy S.L."/>
            <person name="Sezen U.U."/>
            <person name="Trouern-Trend A."/>
            <person name="McMahon S.M."/>
            <person name="Schaberg P.G."/>
            <person name="Yang J."/>
            <person name="Wegrzyn J.L."/>
            <person name="Swenson N.G."/>
        </authorList>
    </citation>
    <scope>NUCLEOTIDE SEQUENCE</scope>
    <source>
        <strain evidence="1">NS2018</strain>
    </source>
</reference>
<accession>A0AA39RUW7</accession>
<dbReference type="Proteomes" id="UP001168877">
    <property type="component" value="Unassembled WGS sequence"/>
</dbReference>
<reference evidence="1" key="2">
    <citation type="submission" date="2023-06" db="EMBL/GenBank/DDBJ databases">
        <authorList>
            <person name="Swenson N.G."/>
            <person name="Wegrzyn J.L."/>
            <person name="Mcevoy S.L."/>
        </authorList>
    </citation>
    <scope>NUCLEOTIDE SEQUENCE</scope>
    <source>
        <strain evidence="1">NS2018</strain>
        <tissue evidence="1">Leaf</tissue>
    </source>
</reference>
<sequence>MAKGDRNSSFFHAKASGRRARNRIAGLKDDSGVWKDSNDDLVSIISAYFSGLYTSSFPSSQDLEKVTKNVNTKLSLQKVIQKRYATLYLAAVKGDWAKAEEIYKNYPDDVRADLDYLALIVETRLSMSQQQQGAMSL</sequence>
<evidence type="ECO:0000313" key="2">
    <source>
        <dbReference type="Proteomes" id="UP001168877"/>
    </source>
</evidence>
<keyword evidence="2" id="KW-1185">Reference proteome</keyword>
<comment type="caution">
    <text evidence="1">The sequence shown here is derived from an EMBL/GenBank/DDBJ whole genome shotgun (WGS) entry which is preliminary data.</text>
</comment>